<organism evidence="5 6">
    <name type="scientific">Klebsiella pneumoniae</name>
    <dbReference type="NCBI Taxonomy" id="573"/>
    <lineage>
        <taxon>Bacteria</taxon>
        <taxon>Pseudomonadati</taxon>
        <taxon>Pseudomonadota</taxon>
        <taxon>Gammaproteobacteria</taxon>
        <taxon>Enterobacterales</taxon>
        <taxon>Enterobacteriaceae</taxon>
        <taxon>Klebsiella/Raoultella group</taxon>
        <taxon>Klebsiella</taxon>
        <taxon>Klebsiella pneumoniae complex</taxon>
    </lineage>
</organism>
<dbReference type="SUPFAM" id="SSF53067">
    <property type="entry name" value="Actin-like ATPase domain"/>
    <property type="match status" value="1"/>
</dbReference>
<gene>
    <name evidence="5" type="ORF">KPZU09_03910</name>
</gene>
<proteinExistence type="predicted"/>
<dbReference type="GO" id="GO:0005829">
    <property type="term" value="C:cytosol"/>
    <property type="evidence" value="ECO:0007669"/>
    <property type="project" value="TreeGrafter"/>
</dbReference>
<keyword evidence="4" id="KW-0067">ATP-binding</keyword>
<name>A0A919HN73_KLEPN</name>
<dbReference type="GO" id="GO:0005524">
    <property type="term" value="F:ATP binding"/>
    <property type="evidence" value="ECO:0007669"/>
    <property type="project" value="UniProtKB-KW"/>
</dbReference>
<evidence type="ECO:0000256" key="4">
    <source>
        <dbReference type="ARBA" id="ARBA00022840"/>
    </source>
</evidence>
<dbReference type="PANTHER" id="PTHR21060">
    <property type="entry name" value="ACETATE KINASE"/>
    <property type="match status" value="1"/>
</dbReference>
<dbReference type="AlphaFoldDB" id="A0A919HN73"/>
<dbReference type="GO" id="GO:0006083">
    <property type="term" value="P:acetate metabolic process"/>
    <property type="evidence" value="ECO:0007669"/>
    <property type="project" value="TreeGrafter"/>
</dbReference>
<dbReference type="GO" id="GO:0008776">
    <property type="term" value="F:acetate kinase activity"/>
    <property type="evidence" value="ECO:0007669"/>
    <property type="project" value="TreeGrafter"/>
</dbReference>
<keyword evidence="1" id="KW-0808">Transferase</keyword>
<protein>
    <recommendedName>
        <fullName evidence="7">Propionate kinase</fullName>
    </recommendedName>
</protein>
<reference evidence="5" key="1">
    <citation type="submission" date="2020-10" db="EMBL/GenBank/DDBJ databases">
        <title>Genome Sequence of ESBL Producing Zambian Clinical Strains.</title>
        <authorList>
            <person name="Shawa M."/>
            <person name="Furuta Y."/>
            <person name="Simbotwe M."/>
            <person name="Mulenga E."/>
            <person name="Mubanga M."/>
            <person name="Mulenga G."/>
            <person name="Kaile C."/>
            <person name="Zorigt T."/>
            <person name="Hang'ombe B."/>
            <person name="Higashi H."/>
        </authorList>
    </citation>
    <scope>NUCLEOTIDE SEQUENCE</scope>
    <source>
        <strain evidence="5">Zam_UTH_09</strain>
    </source>
</reference>
<sequence length="102" mass="10885">MANTASGLLGISGLSSDLRVLEQAWHDGHARARPAIKTFVHRIARHIAGHAAALQRLDGIIFTGGIGENSVLIRRLVSERLAVFGLAMDAARNQQPIRPASA</sequence>
<evidence type="ECO:0000256" key="2">
    <source>
        <dbReference type="ARBA" id="ARBA00022741"/>
    </source>
</evidence>
<dbReference type="Proteomes" id="UP000655094">
    <property type="component" value="Unassembled WGS sequence"/>
</dbReference>
<evidence type="ECO:0000313" key="6">
    <source>
        <dbReference type="Proteomes" id="UP000655094"/>
    </source>
</evidence>
<evidence type="ECO:0008006" key="7">
    <source>
        <dbReference type="Google" id="ProtNLM"/>
    </source>
</evidence>
<dbReference type="PANTHER" id="PTHR21060:SF17">
    <property type="entry name" value="PROPIONATE KINASE"/>
    <property type="match status" value="1"/>
</dbReference>
<keyword evidence="3" id="KW-0418">Kinase</keyword>
<evidence type="ECO:0000256" key="3">
    <source>
        <dbReference type="ARBA" id="ARBA00022777"/>
    </source>
</evidence>
<dbReference type="Gene3D" id="3.30.420.40">
    <property type="match status" value="1"/>
</dbReference>
<dbReference type="EMBL" id="BNFF01000001">
    <property type="protein sequence ID" value="GHK50655.1"/>
    <property type="molecule type" value="Genomic_DNA"/>
</dbReference>
<dbReference type="InterPro" id="IPR000890">
    <property type="entry name" value="Aliphatic_acid_kin_short-chain"/>
</dbReference>
<dbReference type="Pfam" id="PF00871">
    <property type="entry name" value="Acetate_kinase"/>
    <property type="match status" value="1"/>
</dbReference>
<dbReference type="InterPro" id="IPR043129">
    <property type="entry name" value="ATPase_NBD"/>
</dbReference>
<evidence type="ECO:0000313" key="5">
    <source>
        <dbReference type="EMBL" id="GHK50655.1"/>
    </source>
</evidence>
<evidence type="ECO:0000256" key="1">
    <source>
        <dbReference type="ARBA" id="ARBA00022679"/>
    </source>
</evidence>
<comment type="caution">
    <text evidence="5">The sequence shown here is derived from an EMBL/GenBank/DDBJ whole genome shotgun (WGS) entry which is preliminary data.</text>
</comment>
<keyword evidence="2" id="KW-0547">Nucleotide-binding</keyword>
<accession>A0A919HN73</accession>